<evidence type="ECO:0000313" key="3">
    <source>
        <dbReference type="Proteomes" id="UP000446658"/>
    </source>
</evidence>
<proteinExistence type="predicted"/>
<feature type="chain" id="PRO_5032445559" description="Solute-binding protein family 3/N-terminal domain-containing protein" evidence="1">
    <location>
        <begin position="20"/>
        <end position="233"/>
    </location>
</feature>
<evidence type="ECO:0000256" key="1">
    <source>
        <dbReference type="SAM" id="SignalP"/>
    </source>
</evidence>
<dbReference type="SUPFAM" id="SSF53850">
    <property type="entry name" value="Periplasmic binding protein-like II"/>
    <property type="match status" value="1"/>
</dbReference>
<evidence type="ECO:0008006" key="4">
    <source>
        <dbReference type="Google" id="ProtNLM"/>
    </source>
</evidence>
<reference evidence="2 3" key="1">
    <citation type="submission" date="2019-11" db="EMBL/GenBank/DDBJ databases">
        <title>Draft genome sequence of Paludibacterium sp. dN18-1.</title>
        <authorList>
            <person name="Im W.-T."/>
        </authorList>
    </citation>
    <scope>NUCLEOTIDE SEQUENCE [LARGE SCALE GENOMIC DNA]</scope>
    <source>
        <strain evidence="3">dN 18-1</strain>
    </source>
</reference>
<keyword evidence="1" id="KW-0732">Signal</keyword>
<dbReference type="PANTHER" id="PTHR38834:SF3">
    <property type="entry name" value="SOLUTE-BINDING PROTEIN FAMILY 3_N-TERMINAL DOMAIN-CONTAINING PROTEIN"/>
    <property type="match status" value="1"/>
</dbReference>
<comment type="caution">
    <text evidence="2">The sequence shown here is derived from an EMBL/GenBank/DDBJ whole genome shotgun (WGS) entry which is preliminary data.</text>
</comment>
<dbReference type="Gene3D" id="3.40.190.10">
    <property type="entry name" value="Periplasmic binding protein-like II"/>
    <property type="match status" value="2"/>
</dbReference>
<dbReference type="PANTHER" id="PTHR38834">
    <property type="entry name" value="PERIPLASMIC SUBSTRATE BINDING PROTEIN FAMILY 3"/>
    <property type="match status" value="1"/>
</dbReference>
<protein>
    <recommendedName>
        <fullName evidence="4">Solute-binding protein family 3/N-terminal domain-containing protein</fullName>
    </recommendedName>
</protein>
<dbReference type="EMBL" id="WLYX01000001">
    <property type="protein sequence ID" value="MTD33143.1"/>
    <property type="molecule type" value="Genomic_DNA"/>
</dbReference>
<keyword evidence="3" id="KW-1185">Reference proteome</keyword>
<evidence type="ECO:0000313" key="2">
    <source>
        <dbReference type="EMBL" id="MTD33143.1"/>
    </source>
</evidence>
<accession>A0A844G9U3</accession>
<dbReference type="Proteomes" id="UP000446658">
    <property type="component" value="Unassembled WGS sequence"/>
</dbReference>
<feature type="signal peptide" evidence="1">
    <location>
        <begin position="1"/>
        <end position="19"/>
    </location>
</feature>
<gene>
    <name evidence="2" type="ORF">GKE73_08165</name>
</gene>
<dbReference type="RefSeq" id="WP_230369913.1">
    <property type="nucleotide sequence ID" value="NZ_WLYX01000001.1"/>
</dbReference>
<sequence length="233" mass="26174">MKWMVLVVGALLAAQAALALPTIELVTHDIPPYVMLDAVGTPVDGMALRTLQCALQQLGVPYRLRNTPWARGQKSVELGQAAGFFPASRNSERDGWAVYAGPLAPQEWRWYLLKESRWEPSSRLFRDHAVVTAYHGSNMMQWLNNSHYRILGNPLSHDQLLDVLLNQRVDAVLAANLTMDELMRKAGVAGRIRSVLQENRPLGVYFSRKFLAQMPADFIPRFNARAVQCRAHG</sequence>
<dbReference type="AlphaFoldDB" id="A0A844G9U3"/>
<organism evidence="2 3">
    <name type="scientific">Paludibacterium denitrificans</name>
    <dbReference type="NCBI Taxonomy" id="2675226"/>
    <lineage>
        <taxon>Bacteria</taxon>
        <taxon>Pseudomonadati</taxon>
        <taxon>Pseudomonadota</taxon>
        <taxon>Betaproteobacteria</taxon>
        <taxon>Neisseriales</taxon>
        <taxon>Chromobacteriaceae</taxon>
        <taxon>Paludibacterium</taxon>
    </lineage>
</organism>
<name>A0A844G9U3_9NEIS</name>